<evidence type="ECO:0000313" key="3">
    <source>
        <dbReference type="Proteomes" id="UP000198386"/>
    </source>
</evidence>
<evidence type="ECO:0000256" key="1">
    <source>
        <dbReference type="SAM" id="MobiDB-lite"/>
    </source>
</evidence>
<feature type="region of interest" description="Disordered" evidence="1">
    <location>
        <begin position="1"/>
        <end position="73"/>
    </location>
</feature>
<accession>A0A239DFG3</accession>
<sequence length="182" mass="19766">MAEQQVRGAVARTVRKAVRTTQPDTTRATKRAVKEPAGHPTADHPAADHPAADHPAAHPAPAPRTAGQGSGTDRRCGWCSRVLPQAGSVGRPRLYCGQACRQRAYEQRSATAKAGLSDDVVLVKRADLDGLQDRLFQLRCALEDVQTLLGERHTKAELERSLADLLHSTGRLDRLWVTERAG</sequence>
<reference evidence="3" key="1">
    <citation type="submission" date="2017-06" db="EMBL/GenBank/DDBJ databases">
        <authorList>
            <person name="Varghese N."/>
            <person name="Submissions S."/>
        </authorList>
    </citation>
    <scope>NUCLEOTIDE SEQUENCE [LARGE SCALE GENOMIC DNA]</scope>
    <source>
        <strain evidence="3">DSM 45423</strain>
    </source>
</reference>
<gene>
    <name evidence="2" type="ORF">SAMN04488107_2130</name>
</gene>
<dbReference type="EMBL" id="FZOH01000003">
    <property type="protein sequence ID" value="SNS30611.1"/>
    <property type="molecule type" value="Genomic_DNA"/>
</dbReference>
<protein>
    <submittedName>
        <fullName evidence="2">Uncharacterized protein</fullName>
    </submittedName>
</protein>
<keyword evidence="3" id="KW-1185">Reference proteome</keyword>
<evidence type="ECO:0000313" key="2">
    <source>
        <dbReference type="EMBL" id="SNS30611.1"/>
    </source>
</evidence>
<proteinExistence type="predicted"/>
<organism evidence="2 3">
    <name type="scientific">Geodermatophilus saharensis</name>
    <dbReference type="NCBI Taxonomy" id="1137994"/>
    <lineage>
        <taxon>Bacteria</taxon>
        <taxon>Bacillati</taxon>
        <taxon>Actinomycetota</taxon>
        <taxon>Actinomycetes</taxon>
        <taxon>Geodermatophilales</taxon>
        <taxon>Geodermatophilaceae</taxon>
        <taxon>Geodermatophilus</taxon>
    </lineage>
</organism>
<dbReference type="AlphaFoldDB" id="A0A239DFG3"/>
<dbReference type="Proteomes" id="UP000198386">
    <property type="component" value="Unassembled WGS sequence"/>
</dbReference>
<name>A0A239DFG3_9ACTN</name>
<feature type="compositionally biased region" description="Basic and acidic residues" evidence="1">
    <location>
        <begin position="32"/>
        <end position="56"/>
    </location>
</feature>